<evidence type="ECO:0000256" key="2">
    <source>
        <dbReference type="SAM" id="Phobius"/>
    </source>
</evidence>
<feature type="transmembrane region" description="Helical" evidence="2">
    <location>
        <begin position="1133"/>
        <end position="1157"/>
    </location>
</feature>
<protein>
    <submittedName>
        <fullName evidence="3">Putative glycoprotein</fullName>
    </submittedName>
</protein>
<name>A0A1L3KPR1_9VIRU</name>
<organism evidence="3">
    <name type="scientific">Wenzhou bunya-like virus 1</name>
    <dbReference type="NCBI Taxonomy" id="1923556"/>
    <lineage>
        <taxon>Viruses</taxon>
        <taxon>Riboviria</taxon>
    </lineage>
</organism>
<proteinExistence type="predicted"/>
<feature type="transmembrane region" description="Helical" evidence="2">
    <location>
        <begin position="794"/>
        <end position="818"/>
    </location>
</feature>
<feature type="transmembrane region" description="Helical" evidence="2">
    <location>
        <begin position="1085"/>
        <end position="1105"/>
    </location>
</feature>
<feature type="region of interest" description="Disordered" evidence="1">
    <location>
        <begin position="905"/>
        <end position="926"/>
    </location>
</feature>
<sequence>MPDCYYATPTFHFACHGNPIKLGKCALDLSPRIPTKNCWGNWTVTDGPNNHTFLDPFTQENFTLTAKSKIIGFNGHDKFTTLAPFDCDLPVYSLNGPGPLSLIYANPPVLGHSLSIHTDIAYVCPGDCYYITTDQACDLPIPIPGPKPFLQADGKGITVRGLHSARSDVSMRLGTLSTNKTSPNLPYRPVIHPSQAIISPAILNPSGSYSMLSETDQVIWKQSGKVHTYSVTSKIIIPFAHHAFLPPDPVECTSPKGKKAYNTIALVLSQANADLILILRNLRTESDPQGRRTKTIFDGIACGLDSIFGSSCKSDSHDYSGSISDLQNSIMAEQQSITAIIANDQVNNAKFQSVITRINSLTRDVAQDFSITKEALAEFKTELGGALNAITCTMEMVGLVATAIPKLIDFSNAIQVIRRIAYTSRKGKMTLLSAEEMGFLGSITNATVPLDTRNCFFDALWSKANTYYIELRCIEETSSTVLFRPETVNAMMDCQSTQKTHEELASYSLLVANIESIPCQGTVITQGQTFDLQPDPIISFLSDHKLQCMSGKGRLVLATNLETCAITGQDYFCLEHILPTEDTGFLSTGMMYPFDKPKGTSALKYRGTPPVPLVTISEDFILTSVPGIITIPGIINQKVPAMTIVSRGCSPDRATFIPSCQVYSETSYSISEIPYPKICGDPVYEQTSALSGHISVGMQAQLDKFERMVMAIANNSEFNRKVGSLLTQMHDVAVQDDNSSMTFNTIQNDLTNKSQAMLSNATKANQLSGTWERKSERDLRSEEENQSNESGTPLWASIVGWVVAACGIAAVAGLALYLNKRAMGAAAIAAQQASLVKGSLLSSVETAGPLSSIWSLGDIMLIVIAVAVALLIIAICICCYCKTKSNPSPPQEGGHQVALSTISHPAPRPASGRPQEEGTHTVTTGDQELNKPYKAWPAWGKLDVYCYILFPQSILLAPYKLLASPGTYRTMLWIACVADAISHPIALSGKHAIINGSAADVISAATSHTALTLTEKVMASAFSVLAVSYIVFMMTQCYKFCCKGENRLVVFFAATLISLVYTTLILYFLVRGVDSLRITESPESLAIISVGVLTVLTTLFTWGLVKLGVSAQLPLFPTTTVAPEECVELWHKYFVATLIVAIFLFIGCAIFSLILLANSGGRSIPSNWRIKRAERFKHGLKLCCRPIPIAVKMTKSNRTADLVRGEDPAKCKETEMIVIGYSRYPKSIKSITLSPTGNGHVGSKFTGVCTRGIFPSHLENLVPCDPVIYWMDGHTEHKSEIQLHLSGEEYDPKQMRLEEKARASILRESEQGSNRNLYQIGTKPERPAPPKPVATRSYSTADIQAIANKGREVGSHITTYSQATLAKRRGDPEFFKLAEMTQTQFA</sequence>
<reference evidence="3" key="1">
    <citation type="journal article" date="2016" name="Nature">
        <title>Redefining the invertebrate RNA virosphere.</title>
        <authorList>
            <person name="Shi M."/>
            <person name="Lin X.D."/>
            <person name="Tian J.H."/>
            <person name="Chen L.J."/>
            <person name="Chen X."/>
            <person name="Li C.X."/>
            <person name="Qin X.C."/>
            <person name="Li J."/>
            <person name="Cao J.P."/>
            <person name="Eden J.S."/>
            <person name="Buchmann J."/>
            <person name="Wang W."/>
            <person name="Xu J."/>
            <person name="Holmes E.C."/>
            <person name="Zhang Y.Z."/>
        </authorList>
    </citation>
    <scope>NUCLEOTIDE SEQUENCE</scope>
    <source>
        <strain evidence="3">WZSLuoI85881</strain>
    </source>
</reference>
<keyword evidence="2" id="KW-0812">Transmembrane</keyword>
<feature type="region of interest" description="Disordered" evidence="1">
    <location>
        <begin position="764"/>
        <end position="791"/>
    </location>
</feature>
<keyword evidence="2" id="KW-1133">Transmembrane helix</keyword>
<feature type="region of interest" description="Disordered" evidence="1">
    <location>
        <begin position="1307"/>
        <end position="1335"/>
    </location>
</feature>
<evidence type="ECO:0000256" key="1">
    <source>
        <dbReference type="SAM" id="MobiDB-lite"/>
    </source>
</evidence>
<feature type="transmembrane region" description="Helical" evidence="2">
    <location>
        <begin position="1017"/>
        <end position="1036"/>
    </location>
</feature>
<dbReference type="EMBL" id="KX884866">
    <property type="protein sequence ID" value="APG79356.1"/>
    <property type="molecule type" value="Genomic_RNA"/>
</dbReference>
<feature type="transmembrane region" description="Helical" evidence="2">
    <location>
        <begin position="1048"/>
        <end position="1073"/>
    </location>
</feature>
<evidence type="ECO:0000313" key="3">
    <source>
        <dbReference type="EMBL" id="APG79356.1"/>
    </source>
</evidence>
<accession>A0A1L3KPR1</accession>
<feature type="transmembrane region" description="Helical" evidence="2">
    <location>
        <begin position="859"/>
        <end position="881"/>
    </location>
</feature>
<feature type="compositionally biased region" description="Basic and acidic residues" evidence="1">
    <location>
        <begin position="771"/>
        <end position="783"/>
    </location>
</feature>
<keyword evidence="2" id="KW-0472">Membrane</keyword>
<feature type="transmembrane region" description="Helical" evidence="2">
    <location>
        <begin position="825"/>
        <end position="844"/>
    </location>
</feature>